<evidence type="ECO:0000256" key="6">
    <source>
        <dbReference type="ARBA" id="ARBA00023004"/>
    </source>
</evidence>
<evidence type="ECO:0000256" key="4">
    <source>
        <dbReference type="ARBA" id="ARBA00022516"/>
    </source>
</evidence>
<organism evidence="7 8">
    <name type="scientific">Rachicladosporium monterosium</name>
    <dbReference type="NCBI Taxonomy" id="1507873"/>
    <lineage>
        <taxon>Eukaryota</taxon>
        <taxon>Fungi</taxon>
        <taxon>Dikarya</taxon>
        <taxon>Ascomycota</taxon>
        <taxon>Pezizomycotina</taxon>
        <taxon>Dothideomycetes</taxon>
        <taxon>Dothideomycetidae</taxon>
        <taxon>Cladosporiales</taxon>
        <taxon>Cladosporiaceae</taxon>
        <taxon>Rachicladosporium</taxon>
    </lineage>
</organism>
<keyword evidence="5" id="KW-0479">Metal-binding</keyword>
<proteinExistence type="inferred from homology"/>
<keyword evidence="6" id="KW-0408">Iron</keyword>
<dbReference type="InterPro" id="IPR002403">
    <property type="entry name" value="Cyt_P450_E_grp-IV"/>
</dbReference>
<comment type="subcellular location">
    <subcellularLocation>
        <location evidence="2">Endoplasmic reticulum membrane</location>
        <topology evidence="2">Single-pass membrane protein</topology>
    </subcellularLocation>
</comment>
<gene>
    <name evidence="7" type="ORF">LTR32_003113</name>
</gene>
<dbReference type="Gene3D" id="1.10.630.10">
    <property type="entry name" value="Cytochrome P450"/>
    <property type="match status" value="1"/>
</dbReference>
<evidence type="ECO:0000313" key="7">
    <source>
        <dbReference type="EMBL" id="KAK5145053.1"/>
    </source>
</evidence>
<evidence type="ECO:0000313" key="8">
    <source>
        <dbReference type="Proteomes" id="UP001308179"/>
    </source>
</evidence>
<dbReference type="SUPFAM" id="SSF48264">
    <property type="entry name" value="Cytochrome P450"/>
    <property type="match status" value="1"/>
</dbReference>
<name>A0ABR0L8E3_9PEZI</name>
<dbReference type="EMBL" id="JAVRRR010000178">
    <property type="protein sequence ID" value="KAK5145053.1"/>
    <property type="molecule type" value="Genomic_DNA"/>
</dbReference>
<comment type="similarity">
    <text evidence="3">Belongs to the cytochrome P450 family.</text>
</comment>
<keyword evidence="4" id="KW-0443">Lipid metabolism</keyword>
<dbReference type="Pfam" id="PF00067">
    <property type="entry name" value="p450"/>
    <property type="match status" value="1"/>
</dbReference>
<dbReference type="PANTHER" id="PTHR24306">
    <property type="match status" value="1"/>
</dbReference>
<reference evidence="7 8" key="1">
    <citation type="submission" date="2023-08" db="EMBL/GenBank/DDBJ databases">
        <title>Black Yeasts Isolated from many extreme environments.</title>
        <authorList>
            <person name="Coleine C."/>
            <person name="Stajich J.E."/>
            <person name="Selbmann L."/>
        </authorList>
    </citation>
    <scope>NUCLEOTIDE SEQUENCE [LARGE SCALE GENOMIC DNA]</scope>
    <source>
        <strain evidence="7 8">CCFEE 5386</strain>
    </source>
</reference>
<evidence type="ECO:0000256" key="5">
    <source>
        <dbReference type="ARBA" id="ARBA00022723"/>
    </source>
</evidence>
<keyword evidence="4" id="KW-0444">Lipid biosynthesis</keyword>
<sequence length="245" mass="27249">MSDIGKVAMERDRVYNRHGWTFQERGAGDLAVLWGQNANTQPLFFWLIAYVYSTPGLLARLRTEIAPYCTLSDTMPLEINSMNLPGLFANGPLLKASIFETYRMANEATSIRYVARPVTIDDGACKHELQPGMFISAPHSVNQRDPLVYPEPDQFLSDRFLETDAESGKTVPRYGKVRPWGTGAAMCKGQTFAEREIMVLGAAIISLWDISPASGTWKIPAMIPGTGVKKPLTEMRVVITRRVPP</sequence>
<dbReference type="InterPro" id="IPR001128">
    <property type="entry name" value="Cyt_P450"/>
</dbReference>
<accession>A0ABR0L8E3</accession>
<comment type="cofactor">
    <cofactor evidence="1">
        <name>heme</name>
        <dbReference type="ChEBI" id="CHEBI:30413"/>
    </cofactor>
</comment>
<protein>
    <recommendedName>
        <fullName evidence="9">Cytochrome P450</fullName>
    </recommendedName>
</protein>
<dbReference type="PRINTS" id="PR00465">
    <property type="entry name" value="EP450IV"/>
</dbReference>
<evidence type="ECO:0000256" key="3">
    <source>
        <dbReference type="ARBA" id="ARBA00010617"/>
    </source>
</evidence>
<dbReference type="Proteomes" id="UP001308179">
    <property type="component" value="Unassembled WGS sequence"/>
</dbReference>
<evidence type="ECO:0000256" key="1">
    <source>
        <dbReference type="ARBA" id="ARBA00001971"/>
    </source>
</evidence>
<comment type="caution">
    <text evidence="7">The sequence shown here is derived from an EMBL/GenBank/DDBJ whole genome shotgun (WGS) entry which is preliminary data.</text>
</comment>
<dbReference type="InterPro" id="IPR036396">
    <property type="entry name" value="Cyt_P450_sf"/>
</dbReference>
<evidence type="ECO:0000256" key="2">
    <source>
        <dbReference type="ARBA" id="ARBA00004389"/>
    </source>
</evidence>
<keyword evidence="8" id="KW-1185">Reference proteome</keyword>
<evidence type="ECO:0008006" key="9">
    <source>
        <dbReference type="Google" id="ProtNLM"/>
    </source>
</evidence>
<dbReference type="PANTHER" id="PTHR24306:SF8">
    <property type="entry name" value="P450, PUTATIVE (EUROFUNG)-RELATED"/>
    <property type="match status" value="1"/>
</dbReference>